<dbReference type="InterPro" id="IPR001900">
    <property type="entry name" value="RNase_II/R"/>
</dbReference>
<feature type="domain" description="RNB" evidence="4">
    <location>
        <begin position="340"/>
        <end position="707"/>
    </location>
</feature>
<gene>
    <name evidence="5" type="ORF">QTG54_002727</name>
</gene>
<dbReference type="GO" id="GO:0000175">
    <property type="term" value="F:3'-5'-RNA exonuclease activity"/>
    <property type="evidence" value="ECO:0007669"/>
    <property type="project" value="TreeGrafter"/>
</dbReference>
<keyword evidence="5" id="KW-0378">Hydrolase</keyword>
<keyword evidence="6" id="KW-1185">Reference proteome</keyword>
<organism evidence="5 6">
    <name type="scientific">Skeletonema marinoi</name>
    <dbReference type="NCBI Taxonomy" id="267567"/>
    <lineage>
        <taxon>Eukaryota</taxon>
        <taxon>Sar</taxon>
        <taxon>Stramenopiles</taxon>
        <taxon>Ochrophyta</taxon>
        <taxon>Bacillariophyta</taxon>
        <taxon>Coscinodiscophyceae</taxon>
        <taxon>Thalassiosirophycidae</taxon>
        <taxon>Thalassiosirales</taxon>
        <taxon>Skeletonemataceae</taxon>
        <taxon>Skeletonema</taxon>
        <taxon>Skeletonema marinoi-dohrnii complex</taxon>
    </lineage>
</organism>
<dbReference type="EMBL" id="JATAAI010000004">
    <property type="protein sequence ID" value="KAK1746120.1"/>
    <property type="molecule type" value="Genomic_DNA"/>
</dbReference>
<dbReference type="PANTHER" id="PTHR23355">
    <property type="entry name" value="RIBONUCLEASE"/>
    <property type="match status" value="1"/>
</dbReference>
<evidence type="ECO:0000256" key="1">
    <source>
        <dbReference type="ARBA" id="ARBA00016366"/>
    </source>
</evidence>
<feature type="signal peptide" evidence="3">
    <location>
        <begin position="1"/>
        <end position="27"/>
    </location>
</feature>
<dbReference type="InterPro" id="IPR050180">
    <property type="entry name" value="RNR_Ribonuclease"/>
</dbReference>
<keyword evidence="3" id="KW-0732">Signal</keyword>
<comment type="caution">
    <text evidence="5">The sequence shown here is derived from an EMBL/GenBank/DDBJ whole genome shotgun (WGS) entry which is preliminary data.</text>
</comment>
<dbReference type="AlphaFoldDB" id="A0AAD8YJC8"/>
<evidence type="ECO:0000259" key="4">
    <source>
        <dbReference type="SMART" id="SM00955"/>
    </source>
</evidence>
<evidence type="ECO:0000313" key="5">
    <source>
        <dbReference type="EMBL" id="KAK1746120.1"/>
    </source>
</evidence>
<dbReference type="InterPro" id="IPR012340">
    <property type="entry name" value="NA-bd_OB-fold"/>
</dbReference>
<accession>A0AAD8YJC8</accession>
<proteinExistence type="predicted"/>
<name>A0AAD8YJC8_9STRA</name>
<evidence type="ECO:0000256" key="2">
    <source>
        <dbReference type="SAM" id="MobiDB-lite"/>
    </source>
</evidence>
<evidence type="ECO:0000256" key="3">
    <source>
        <dbReference type="SAM" id="SignalP"/>
    </source>
</evidence>
<feature type="region of interest" description="Disordered" evidence="2">
    <location>
        <begin position="122"/>
        <end position="146"/>
    </location>
</feature>
<dbReference type="Proteomes" id="UP001224775">
    <property type="component" value="Unassembled WGS sequence"/>
</dbReference>
<feature type="chain" id="PRO_5042023686" description="DIS3-like exonuclease 1" evidence="3">
    <location>
        <begin position="28"/>
        <end position="863"/>
    </location>
</feature>
<reference evidence="5" key="1">
    <citation type="submission" date="2023-06" db="EMBL/GenBank/DDBJ databases">
        <title>Survivors Of The Sea: Transcriptome response of Skeletonema marinoi to long-term dormancy.</title>
        <authorList>
            <person name="Pinder M.I.M."/>
            <person name="Kourtchenko O."/>
            <person name="Robertson E.K."/>
            <person name="Larsson T."/>
            <person name="Maumus F."/>
            <person name="Osuna-Cruz C.M."/>
            <person name="Vancaester E."/>
            <person name="Stenow R."/>
            <person name="Vandepoele K."/>
            <person name="Ploug H."/>
            <person name="Bruchert V."/>
            <person name="Godhe A."/>
            <person name="Topel M."/>
        </authorList>
    </citation>
    <scope>NUCLEOTIDE SEQUENCE</scope>
    <source>
        <strain evidence="5">R05AC</strain>
    </source>
</reference>
<sequence length="863" mass="95800">MSRSSQLAVAAALLLITALSNIQVAVGLSQVGINSPSSVRSSLHKRDCDASYTSTCCGAASIEQRGTLSWAKRSHNYCNYYSTALKSSANDVAEKSGDELTEEEIDESIEYLANLIKAHLDPRKSSNEDETSEIDVEPSAGSNSENGIGYQLAKGRFIDLTTTLEGEHLLERLFDTTHNPSPQSIDNATATTTPTTIPNKRIIQHAITTLQSLLIYGIQIGVKGSEEAQQKMVRHLFRAGDAPRPPTGTWIPDWNADCIRRLKFFRDVQLGKMLLAKLIRKRTAQGAFDLLVDMGVWDNRHVDTALLRSGFPVRFLESELEISKEAERNEHDPDAVLGIRRDLRGQKVYTVDSASTLDIDDGIAVEVLGDDSGGGGGGGGGGETRYRYWIHIADVDRYAPRGSKLLNVAERRGTSLYLPTMTLCMFPPNMSSEIMSLHAYEDKYALSLGVELNEDGSIIPSSVILTPSVISVDYRLTYDQVDEMLDEGVGYAEEWQLGALLAAATKRRSHRVNRGSTEGMVPFPIPKGMVTANYDEKLGEYDISLKIETTHNSGANITTGGGGDICDAHYDPYCTPVSSSQLIVTEMMIMAGEAIGKWQMQQAVQEENDVGDAIQLSNELKLPFRRQPAPDFKSRNAEKRQMDFLYEMGKRYPHAWYARRFFNKVNVSEEPGPHFGMGLDCYVQWSSPIRRITDLQVHAALKRYLRRKRVNAMLREGTTIPSSITKMDLGCELPKEEDCEEIDSIDYKSGLGMIFAARPIQSSSSNYWMFEYIRRLVGSSDEEVMFESVVLGCINKDRLQYAVYIYELGLEHRYLSEAGELDEGKKLWLKVTSVNPKMELLSFSLASKSGGNHARPMSSAPAA</sequence>
<dbReference type="SMART" id="SM00955">
    <property type="entry name" value="RNB"/>
    <property type="match status" value="1"/>
</dbReference>
<dbReference type="GO" id="GO:0006402">
    <property type="term" value="P:mRNA catabolic process"/>
    <property type="evidence" value="ECO:0007669"/>
    <property type="project" value="TreeGrafter"/>
</dbReference>
<protein>
    <recommendedName>
        <fullName evidence="1">DIS3-like exonuclease 1</fullName>
    </recommendedName>
</protein>
<dbReference type="SUPFAM" id="SSF50249">
    <property type="entry name" value="Nucleic acid-binding proteins"/>
    <property type="match status" value="1"/>
</dbReference>
<evidence type="ECO:0000313" key="6">
    <source>
        <dbReference type="Proteomes" id="UP001224775"/>
    </source>
</evidence>
<dbReference type="PANTHER" id="PTHR23355:SF30">
    <property type="entry name" value="DIS3-LIKE EXONUCLEASE 1"/>
    <property type="match status" value="1"/>
</dbReference>
<dbReference type="GO" id="GO:0003723">
    <property type="term" value="F:RNA binding"/>
    <property type="evidence" value="ECO:0007669"/>
    <property type="project" value="InterPro"/>
</dbReference>
<dbReference type="Pfam" id="PF00773">
    <property type="entry name" value="RNB"/>
    <property type="match status" value="1"/>
</dbReference>